<evidence type="ECO:0000313" key="9">
    <source>
        <dbReference type="Proteomes" id="UP001163823"/>
    </source>
</evidence>
<dbReference type="Gene3D" id="3.40.50.11350">
    <property type="match status" value="1"/>
</dbReference>
<dbReference type="KEGG" id="qsa:O6P43_033736"/>
<evidence type="ECO:0000256" key="3">
    <source>
        <dbReference type="ARBA" id="ARBA00022679"/>
    </source>
</evidence>
<accession>A0AAD7P6V2</accession>
<keyword evidence="5" id="KW-0325">Glycoprotein</keyword>
<dbReference type="Proteomes" id="UP001163823">
    <property type="component" value="Chromosome 14"/>
</dbReference>
<evidence type="ECO:0000256" key="1">
    <source>
        <dbReference type="ARBA" id="ARBA00010481"/>
    </source>
</evidence>
<evidence type="ECO:0000313" key="8">
    <source>
        <dbReference type="EMBL" id="KAJ7944321.1"/>
    </source>
</evidence>
<evidence type="ECO:0000256" key="2">
    <source>
        <dbReference type="ARBA" id="ARBA00022676"/>
    </source>
</evidence>
<keyword evidence="7" id="KW-0812">Transmembrane</keyword>
<keyword evidence="9" id="KW-1185">Reference proteome</keyword>
<keyword evidence="4 7" id="KW-0333">Golgi apparatus</keyword>
<dbReference type="InterPro" id="IPR004938">
    <property type="entry name" value="XG_FTase"/>
</dbReference>
<comment type="subcellular location">
    <subcellularLocation>
        <location evidence="7">Golgi apparatus</location>
        <location evidence="7">Golgi stack membrane</location>
        <topology evidence="7">Single-pass type II membrane protein</topology>
    </subcellularLocation>
</comment>
<reference evidence="8" key="1">
    <citation type="journal article" date="2023" name="Science">
        <title>Elucidation of the pathway for biosynthesis of saponin adjuvants from the soapbark tree.</title>
        <authorList>
            <person name="Reed J."/>
            <person name="Orme A."/>
            <person name="El-Demerdash A."/>
            <person name="Owen C."/>
            <person name="Martin L.B.B."/>
            <person name="Misra R.C."/>
            <person name="Kikuchi S."/>
            <person name="Rejzek M."/>
            <person name="Martin A.C."/>
            <person name="Harkess A."/>
            <person name="Leebens-Mack J."/>
            <person name="Louveau T."/>
            <person name="Stephenson M.J."/>
            <person name="Osbourn A."/>
        </authorList>
    </citation>
    <scope>NUCLEOTIDE SEQUENCE</scope>
    <source>
        <strain evidence="8">S10</strain>
    </source>
</reference>
<protein>
    <recommendedName>
        <fullName evidence="7">Fucosyltransferase</fullName>
        <ecNumber evidence="7">2.4.1.-</ecNumber>
    </recommendedName>
</protein>
<evidence type="ECO:0000256" key="6">
    <source>
        <dbReference type="ARBA" id="ARBA00023316"/>
    </source>
</evidence>
<dbReference type="GO" id="GO:0032580">
    <property type="term" value="C:Golgi cisterna membrane"/>
    <property type="evidence" value="ECO:0007669"/>
    <property type="project" value="UniProtKB-SubCell"/>
</dbReference>
<evidence type="ECO:0000256" key="4">
    <source>
        <dbReference type="ARBA" id="ARBA00023034"/>
    </source>
</evidence>
<comment type="function">
    <text evidence="7">May be involved in cell wall biosynthesis.</text>
</comment>
<evidence type="ECO:0000256" key="7">
    <source>
        <dbReference type="RuleBase" id="RU367004"/>
    </source>
</evidence>
<keyword evidence="7" id="KW-1133">Transmembrane helix</keyword>
<proteinExistence type="inferred from homology"/>
<sequence length="581" mass="66079">MDKLGLKSKRAVLIVFYIALPLLLFGAVMYQNSNLGLFEGISKTKGLEGGEAQNNRASTFTASGSGAKNDSFDDFKNLSSQHMTDAKNESFSGLKNYSSEPATTTITSTIPNEKLLDGLLASGFDEKSCLSRYQSYLYRKASPHKPSAYLISKLRNYEDLHRKCGPRTEYYNRTMRRIIRDRHINVKTTCKYIIWTAANGLGNRIVSMSAAFLYAVLTDRVLLVEFWHDMTDLFCEPFLNSSWEVPKSFHSLGHHKKIETYESLLKNDRGNTSRESWPSILHLNLQHGSNDHDKLFHCDHSQALLHKIPALILRTDQYFVPSLFMIPSFKQELNKMFPEKDTVLHHLGHYLFHPSNEAWGLITRFYQAYLAKADEKIGIQVRVLSTEESRTRNLMKEVLDCTLKNKLLPELDTKKSVDSSLKNKTLKSVLVASLIPDYAEYLRTMYWMKPTVTGEIIGVYQPSHEGEQKSGDNKHNMKAWAEIYLLSLCDTLVTSSQSTFGYVAQSLGGLKPWILYKSLGEKDPPLCQRAFSMEPCFHFPPKYDCTAKTKLDIGSVFPSMRFCEDINTGLKLVDNLNSSQL</sequence>
<dbReference type="GO" id="GO:0071555">
    <property type="term" value="P:cell wall organization"/>
    <property type="evidence" value="ECO:0007669"/>
    <property type="project" value="UniProtKB-UniRule"/>
</dbReference>
<comment type="similarity">
    <text evidence="1 7">Belongs to the glycosyltransferase 37 family.</text>
</comment>
<dbReference type="EMBL" id="JARAOO010000014">
    <property type="protein sequence ID" value="KAJ7944321.1"/>
    <property type="molecule type" value="Genomic_DNA"/>
</dbReference>
<gene>
    <name evidence="8" type="ORF">O6P43_033736</name>
</gene>
<dbReference type="AlphaFoldDB" id="A0AAD7P6V2"/>
<comment type="caution">
    <text evidence="8">The sequence shown here is derived from an EMBL/GenBank/DDBJ whole genome shotgun (WGS) entry which is preliminary data.</text>
</comment>
<keyword evidence="3 7" id="KW-0808">Transferase</keyword>
<dbReference type="EC" id="2.4.1.-" evidence="7"/>
<dbReference type="Gene3D" id="3.40.50.11340">
    <property type="match status" value="1"/>
</dbReference>
<keyword evidence="7" id="KW-0472">Membrane</keyword>
<dbReference type="PANTHER" id="PTHR31889">
    <property type="entry name" value="FUCOSYLTRANSFERASE 2-RELATED"/>
    <property type="match status" value="1"/>
</dbReference>
<name>A0AAD7P6V2_QUISA</name>
<dbReference type="PANTHER" id="PTHR31889:SF52">
    <property type="entry name" value="FUCOSYLTRANSFERASE"/>
    <property type="match status" value="1"/>
</dbReference>
<dbReference type="GO" id="GO:0042546">
    <property type="term" value="P:cell wall biogenesis"/>
    <property type="evidence" value="ECO:0007669"/>
    <property type="project" value="InterPro"/>
</dbReference>
<feature type="transmembrane region" description="Helical" evidence="7">
    <location>
        <begin position="12"/>
        <end position="30"/>
    </location>
</feature>
<keyword evidence="6 7" id="KW-0961">Cell wall biogenesis/degradation</keyword>
<organism evidence="8 9">
    <name type="scientific">Quillaja saponaria</name>
    <name type="common">Soap bark tree</name>
    <dbReference type="NCBI Taxonomy" id="32244"/>
    <lineage>
        <taxon>Eukaryota</taxon>
        <taxon>Viridiplantae</taxon>
        <taxon>Streptophyta</taxon>
        <taxon>Embryophyta</taxon>
        <taxon>Tracheophyta</taxon>
        <taxon>Spermatophyta</taxon>
        <taxon>Magnoliopsida</taxon>
        <taxon>eudicotyledons</taxon>
        <taxon>Gunneridae</taxon>
        <taxon>Pentapetalae</taxon>
        <taxon>rosids</taxon>
        <taxon>fabids</taxon>
        <taxon>Fabales</taxon>
        <taxon>Quillajaceae</taxon>
        <taxon>Quillaja</taxon>
    </lineage>
</organism>
<dbReference type="Pfam" id="PF03254">
    <property type="entry name" value="XG_FTase"/>
    <property type="match status" value="1"/>
</dbReference>
<evidence type="ECO:0000256" key="5">
    <source>
        <dbReference type="ARBA" id="ARBA00023180"/>
    </source>
</evidence>
<dbReference type="FunFam" id="3.40.50.11340:FF:000005">
    <property type="entry name" value="Galactoside 2-alpha-L-fucosyltransferase"/>
    <property type="match status" value="1"/>
</dbReference>
<dbReference type="GO" id="GO:0008107">
    <property type="term" value="F:galactoside 2-alpha-L-fucosyltransferase activity"/>
    <property type="evidence" value="ECO:0007669"/>
    <property type="project" value="InterPro"/>
</dbReference>
<dbReference type="GO" id="GO:0009969">
    <property type="term" value="P:xyloglucan biosynthetic process"/>
    <property type="evidence" value="ECO:0007669"/>
    <property type="project" value="TreeGrafter"/>
</dbReference>
<keyword evidence="2 7" id="KW-0328">Glycosyltransferase</keyword>